<evidence type="ECO:0000313" key="2">
    <source>
        <dbReference type="EMBL" id="GGL76885.1"/>
    </source>
</evidence>
<dbReference type="EMBL" id="BMMZ01000012">
    <property type="protein sequence ID" value="GGL76885.1"/>
    <property type="molecule type" value="Genomic_DNA"/>
</dbReference>
<feature type="region of interest" description="Disordered" evidence="1">
    <location>
        <begin position="44"/>
        <end position="146"/>
    </location>
</feature>
<protein>
    <submittedName>
        <fullName evidence="2">Uncharacterized protein</fullName>
    </submittedName>
</protein>
<feature type="compositionally biased region" description="Basic and acidic residues" evidence="1">
    <location>
        <begin position="72"/>
        <end position="102"/>
    </location>
</feature>
<proteinExistence type="predicted"/>
<reference evidence="2" key="1">
    <citation type="journal article" date="2014" name="Int. J. Syst. Evol. Microbiol.">
        <title>Complete genome sequence of Corynebacterium casei LMG S-19264T (=DSM 44701T), isolated from a smear-ripened cheese.</title>
        <authorList>
            <consortium name="US DOE Joint Genome Institute (JGI-PGF)"/>
            <person name="Walter F."/>
            <person name="Albersmeier A."/>
            <person name="Kalinowski J."/>
            <person name="Ruckert C."/>
        </authorList>
    </citation>
    <scope>NUCLEOTIDE SEQUENCE</scope>
    <source>
        <strain evidence="2">CGMCC 4.7306</strain>
    </source>
</reference>
<name>A0A917SG74_9ACTN</name>
<evidence type="ECO:0000256" key="1">
    <source>
        <dbReference type="SAM" id="MobiDB-lite"/>
    </source>
</evidence>
<organism evidence="2 3">
    <name type="scientific">Microlunatus endophyticus</name>
    <dbReference type="NCBI Taxonomy" id="1716077"/>
    <lineage>
        <taxon>Bacteria</taxon>
        <taxon>Bacillati</taxon>
        <taxon>Actinomycetota</taxon>
        <taxon>Actinomycetes</taxon>
        <taxon>Propionibacteriales</taxon>
        <taxon>Propionibacteriaceae</taxon>
        <taxon>Microlunatus</taxon>
    </lineage>
</organism>
<evidence type="ECO:0000313" key="3">
    <source>
        <dbReference type="Proteomes" id="UP000613840"/>
    </source>
</evidence>
<gene>
    <name evidence="2" type="ORF">GCM10011575_38800</name>
</gene>
<comment type="caution">
    <text evidence="2">The sequence shown here is derived from an EMBL/GenBank/DDBJ whole genome shotgun (WGS) entry which is preliminary data.</text>
</comment>
<accession>A0A917SG74</accession>
<reference evidence="2" key="2">
    <citation type="submission" date="2020-09" db="EMBL/GenBank/DDBJ databases">
        <authorList>
            <person name="Sun Q."/>
            <person name="Zhou Y."/>
        </authorList>
    </citation>
    <scope>NUCLEOTIDE SEQUENCE</scope>
    <source>
        <strain evidence="2">CGMCC 4.7306</strain>
    </source>
</reference>
<dbReference type="Proteomes" id="UP000613840">
    <property type="component" value="Unassembled WGS sequence"/>
</dbReference>
<sequence>MTGLPLASSAAITFVLVSTVRTDWDTFPGPIGTAASSLGARYGLTVASPTPLPGTGRGCLADGHRPAVAQGEGRDGDRRETGPRRKDLPVDDRLSSYDHGSDRWCGIVPIPRLDDDSPGIRSRGRDGMRRGRQAVEPAASRLNPGA</sequence>
<keyword evidence="3" id="KW-1185">Reference proteome</keyword>
<dbReference type="AlphaFoldDB" id="A0A917SG74"/>